<evidence type="ECO:0000256" key="2">
    <source>
        <dbReference type="ARBA" id="ARBA00022801"/>
    </source>
</evidence>
<dbReference type="InterPro" id="IPR002018">
    <property type="entry name" value="CarbesteraseB"/>
</dbReference>
<feature type="domain" description="Carboxylesterase type B" evidence="4">
    <location>
        <begin position="37"/>
        <end position="500"/>
    </location>
</feature>
<evidence type="ECO:0000256" key="1">
    <source>
        <dbReference type="ARBA" id="ARBA00005964"/>
    </source>
</evidence>
<feature type="signal peptide" evidence="3">
    <location>
        <begin position="1"/>
        <end position="20"/>
    </location>
</feature>
<dbReference type="EMBL" id="LATX01001560">
    <property type="protein sequence ID" value="KTB40690.1"/>
    <property type="molecule type" value="Genomic_DNA"/>
</dbReference>
<dbReference type="SUPFAM" id="SSF53474">
    <property type="entry name" value="alpha/beta-Hydrolases"/>
    <property type="match status" value="1"/>
</dbReference>
<sequence length="550" mass="59580">MVRLRGSCCLLTTFLCVVSASPIVKDVKSGVTYHGVTSDGVDHFLNIPYGTVPKRFSNPEVYVFADGVKDYDASVPGPACPQPVEQSYGFQTPATSQSEDCLRLKVARPADVAKDAKLPVMVWIYGGSLFNGHINDETYNPDGLVQQSVQNGKPVLFVAMNYRLNIFGFAASDALKAEKSLNVGLKDQRLALQWVQDHIASFGGDPTRVTLFGHSAGGLSVTLQLLAYGGKGSAPFHSAIMQSETIEPRITSTASQDTFSAVAKLANCSQDTLTCMRTLPYETLLNITIAQRSSGGGVYLPVIDNDFLPLAPSEMIHKGMFIHVPAIIGWTEDDATVFTDFNIASSSDTFNFLRSLYSGLSNDTVNHVLSLYPSNEFSASSVGLSAEFYRAARIYRDILFVCPSLFLGAAASSRGSPVYYYHQNQTILADYLAKRGLPGVGIIHASELAYTFANFGMYIATGDVKPSASDYELRKTESTAWSSFASGMEPSTGLKGWEKAYDGNGVNVYVVGGANPGLAMLEGNGALARERLAERCNFFNQNDIIKQLQW</sequence>
<dbReference type="AlphaFoldDB" id="A0A0W0FWJ8"/>
<dbReference type="ESTHER" id="monro-v2wpa3">
    <property type="family name" value="Fungal_carboxylesterase_lipase"/>
</dbReference>
<dbReference type="Gene3D" id="3.40.50.1820">
    <property type="entry name" value="alpha/beta hydrolase"/>
    <property type="match status" value="1"/>
</dbReference>
<dbReference type="eggNOG" id="KOG4389">
    <property type="taxonomic scope" value="Eukaryota"/>
</dbReference>
<dbReference type="PANTHER" id="PTHR11559">
    <property type="entry name" value="CARBOXYLESTERASE"/>
    <property type="match status" value="1"/>
</dbReference>
<reference evidence="5 6" key="1">
    <citation type="submission" date="2015-12" db="EMBL/GenBank/DDBJ databases">
        <title>Draft genome sequence of Moniliophthora roreri, the causal agent of frosty pod rot of cacao.</title>
        <authorList>
            <person name="Aime M.C."/>
            <person name="Diaz-Valderrama J.R."/>
            <person name="Kijpornyongpan T."/>
            <person name="Phillips-Mora W."/>
        </authorList>
    </citation>
    <scope>NUCLEOTIDE SEQUENCE [LARGE SCALE GENOMIC DNA]</scope>
    <source>
        <strain evidence="5 6">MCA 2952</strain>
    </source>
</reference>
<organism evidence="5 6">
    <name type="scientific">Moniliophthora roreri</name>
    <name type="common">Frosty pod rot fungus</name>
    <name type="synonym">Monilia roreri</name>
    <dbReference type="NCBI Taxonomy" id="221103"/>
    <lineage>
        <taxon>Eukaryota</taxon>
        <taxon>Fungi</taxon>
        <taxon>Dikarya</taxon>
        <taxon>Basidiomycota</taxon>
        <taxon>Agaricomycotina</taxon>
        <taxon>Agaricomycetes</taxon>
        <taxon>Agaricomycetidae</taxon>
        <taxon>Agaricales</taxon>
        <taxon>Marasmiineae</taxon>
        <taxon>Marasmiaceae</taxon>
        <taxon>Moniliophthora</taxon>
    </lineage>
</organism>
<dbReference type="Pfam" id="PF00135">
    <property type="entry name" value="COesterase"/>
    <property type="match status" value="1"/>
</dbReference>
<dbReference type="Proteomes" id="UP000054988">
    <property type="component" value="Unassembled WGS sequence"/>
</dbReference>
<feature type="chain" id="PRO_5006774301" description="Carboxylic ester hydrolase" evidence="3">
    <location>
        <begin position="21"/>
        <end position="550"/>
    </location>
</feature>
<dbReference type="InterPro" id="IPR019826">
    <property type="entry name" value="Carboxylesterase_B_AS"/>
</dbReference>
<dbReference type="PROSITE" id="PS00122">
    <property type="entry name" value="CARBOXYLESTERASE_B_1"/>
    <property type="match status" value="1"/>
</dbReference>
<name>A0A0W0FWJ8_MONRR</name>
<evidence type="ECO:0000259" key="4">
    <source>
        <dbReference type="Pfam" id="PF00135"/>
    </source>
</evidence>
<evidence type="ECO:0000313" key="5">
    <source>
        <dbReference type="EMBL" id="KTB40690.1"/>
    </source>
</evidence>
<dbReference type="EC" id="3.1.1.-" evidence="3"/>
<dbReference type="GO" id="GO:0016787">
    <property type="term" value="F:hydrolase activity"/>
    <property type="evidence" value="ECO:0007669"/>
    <property type="project" value="UniProtKB-KW"/>
</dbReference>
<accession>A0A0W0FWJ8</accession>
<keyword evidence="2 3" id="KW-0378">Hydrolase</keyword>
<proteinExistence type="inferred from homology"/>
<keyword evidence="3" id="KW-0732">Signal</keyword>
<evidence type="ECO:0000313" key="6">
    <source>
        <dbReference type="Proteomes" id="UP000054988"/>
    </source>
</evidence>
<comment type="caution">
    <text evidence="5">The sequence shown here is derived from an EMBL/GenBank/DDBJ whole genome shotgun (WGS) entry which is preliminary data.</text>
</comment>
<evidence type="ECO:0000256" key="3">
    <source>
        <dbReference type="RuleBase" id="RU361235"/>
    </source>
</evidence>
<comment type="similarity">
    <text evidence="1 3">Belongs to the type-B carboxylesterase/lipase family.</text>
</comment>
<gene>
    <name evidence="5" type="ORF">WG66_6735</name>
</gene>
<dbReference type="InterPro" id="IPR029058">
    <property type="entry name" value="AB_hydrolase_fold"/>
</dbReference>
<dbReference type="InterPro" id="IPR050309">
    <property type="entry name" value="Type-B_Carboxylest/Lipase"/>
</dbReference>
<protein>
    <recommendedName>
        <fullName evidence="3">Carboxylic ester hydrolase</fullName>
        <ecNumber evidence="3">3.1.1.-</ecNumber>
    </recommendedName>
</protein>